<evidence type="ECO:0000313" key="3">
    <source>
        <dbReference type="Proteomes" id="UP001156441"/>
    </source>
</evidence>
<sequence>MTKIFINYRTADEPYGATLLDQELSRHFGREMVFRDAESIPLGADFETEIMAAVRDSDILLAVIGPNWLTAADAAGNVLLDNERDFVRREIATALEHGVRVIPVLMNATRIVPGALPADIAGLARCQDVRVDFRNSTFDLGALVDRLRELTGKPIPSPEPERATIKAQFNDQVTVQRDFVIN</sequence>
<dbReference type="InterPro" id="IPR035897">
    <property type="entry name" value="Toll_tir_struct_dom_sf"/>
</dbReference>
<dbReference type="Pfam" id="PF13676">
    <property type="entry name" value="TIR_2"/>
    <property type="match status" value="1"/>
</dbReference>
<dbReference type="InterPro" id="IPR000157">
    <property type="entry name" value="TIR_dom"/>
</dbReference>
<dbReference type="EMBL" id="JAFFZE010000029">
    <property type="protein sequence ID" value="MCT2587872.1"/>
    <property type="molecule type" value="Genomic_DNA"/>
</dbReference>
<dbReference type="RefSeq" id="WP_260195781.1">
    <property type="nucleotide sequence ID" value="NZ_JAFFZE010000029.1"/>
</dbReference>
<accession>A0ABT2JJ14</accession>
<gene>
    <name evidence="2" type="ORF">JT362_32635</name>
</gene>
<proteinExistence type="predicted"/>
<dbReference type="Proteomes" id="UP001156441">
    <property type="component" value="Unassembled WGS sequence"/>
</dbReference>
<reference evidence="2 3" key="1">
    <citation type="submission" date="2021-02" db="EMBL/GenBank/DDBJ databases">
        <title>Actinophytocola xerophila sp. nov., isolated from soil of cotton cropping field.</title>
        <authorList>
            <person name="Huang R."/>
            <person name="Chen X."/>
            <person name="Ge X."/>
            <person name="Liu W."/>
        </authorList>
    </citation>
    <scope>NUCLEOTIDE SEQUENCE [LARGE SCALE GENOMIC DNA]</scope>
    <source>
        <strain evidence="2 3">S1-96</strain>
    </source>
</reference>
<dbReference type="SUPFAM" id="SSF52200">
    <property type="entry name" value="Toll/Interleukin receptor TIR domain"/>
    <property type="match status" value="1"/>
</dbReference>
<comment type="caution">
    <text evidence="2">The sequence shown here is derived from an EMBL/GenBank/DDBJ whole genome shotgun (WGS) entry which is preliminary data.</text>
</comment>
<evidence type="ECO:0000313" key="2">
    <source>
        <dbReference type="EMBL" id="MCT2587872.1"/>
    </source>
</evidence>
<protein>
    <submittedName>
        <fullName evidence="2">Toll/interleukin-1 receptor domain-containing protein</fullName>
    </submittedName>
</protein>
<keyword evidence="2" id="KW-0675">Receptor</keyword>
<feature type="domain" description="TIR" evidence="1">
    <location>
        <begin position="4"/>
        <end position="135"/>
    </location>
</feature>
<dbReference type="Gene3D" id="3.40.50.10140">
    <property type="entry name" value="Toll/interleukin-1 receptor homology (TIR) domain"/>
    <property type="match status" value="1"/>
</dbReference>
<name>A0ABT2JJ14_9PSEU</name>
<organism evidence="2 3">
    <name type="scientific">Actinophytocola gossypii</name>
    <dbReference type="NCBI Taxonomy" id="2812003"/>
    <lineage>
        <taxon>Bacteria</taxon>
        <taxon>Bacillati</taxon>
        <taxon>Actinomycetota</taxon>
        <taxon>Actinomycetes</taxon>
        <taxon>Pseudonocardiales</taxon>
        <taxon>Pseudonocardiaceae</taxon>
    </lineage>
</organism>
<keyword evidence="3" id="KW-1185">Reference proteome</keyword>
<evidence type="ECO:0000259" key="1">
    <source>
        <dbReference type="Pfam" id="PF13676"/>
    </source>
</evidence>